<keyword evidence="5 7" id="KW-0378">Hydrolase</keyword>
<feature type="domain" description="UCH catalytic" evidence="9">
    <location>
        <begin position="16"/>
        <end position="250"/>
    </location>
</feature>
<dbReference type="GO" id="GO:0006511">
    <property type="term" value="P:ubiquitin-dependent protein catabolic process"/>
    <property type="evidence" value="ECO:0007669"/>
    <property type="project" value="UniProtKB-UniRule"/>
</dbReference>
<comment type="catalytic activity">
    <reaction evidence="1 7 8">
        <text>Thiol-dependent hydrolysis of ester, thioester, amide, peptide and isopeptide bonds formed by the C-terminal Gly of ubiquitin (a 76-residue protein attached to proteins as an intracellular targeting signal).</text>
        <dbReference type="EC" id="3.4.19.12"/>
    </reaction>
</comment>
<dbReference type="InterPro" id="IPR036959">
    <property type="entry name" value="Peptidase_C12_UCH_sf"/>
</dbReference>
<dbReference type="FunFam" id="3.40.532.10:FF:000008">
    <property type="entry name" value="Ubiquitin carboxyl-terminal hydrolase"/>
    <property type="match status" value="1"/>
</dbReference>
<feature type="site" description="Important for enzyme activity" evidence="7">
    <location>
        <position position="198"/>
    </location>
</feature>
<dbReference type="SUPFAM" id="SSF54001">
    <property type="entry name" value="Cysteine proteinases"/>
    <property type="match status" value="1"/>
</dbReference>
<dbReference type="Gene3D" id="3.40.532.10">
    <property type="entry name" value="Peptidase C12, ubiquitin carboxyl-terminal hydrolase"/>
    <property type="match status" value="1"/>
</dbReference>
<reference evidence="10" key="1">
    <citation type="submission" date="2021-03" db="EMBL/GenBank/DDBJ databases">
        <authorList>
            <person name="Tagirdzhanova G."/>
        </authorList>
    </citation>
    <scope>NUCLEOTIDE SEQUENCE</scope>
</reference>
<evidence type="ECO:0000313" key="11">
    <source>
        <dbReference type="Proteomes" id="UP000664169"/>
    </source>
</evidence>
<evidence type="ECO:0000256" key="4">
    <source>
        <dbReference type="ARBA" id="ARBA00022786"/>
    </source>
</evidence>
<name>A0A8H3EBW6_9LECA</name>
<evidence type="ECO:0000256" key="8">
    <source>
        <dbReference type="RuleBase" id="RU361215"/>
    </source>
</evidence>
<dbReference type="Pfam" id="PF01088">
    <property type="entry name" value="Peptidase_C12"/>
    <property type="match status" value="1"/>
</dbReference>
<dbReference type="GO" id="GO:0005737">
    <property type="term" value="C:cytoplasm"/>
    <property type="evidence" value="ECO:0007669"/>
    <property type="project" value="TreeGrafter"/>
</dbReference>
<sequence length="253" mass="27859">MATESADVDVPKPKKRFIPLENNPEVMTTLLHRLGLAPQLSWTDVYSITDPDLIAFLPRPSFALLLVFPVNEIYTKFRQEEDADKPEYSGFGAGEEVIWFKQTIQNACGLYGLLHAVGNGAARAQITRGSELDDIFSRAVNLDPRKRSDLLNDSSALEQAHQEAANRGDSAVPNIEDEVELHYVCFVKSTQGHLWEMDGGRKGPICRGKLGPEDDMLSEAALDLGPRAFLKREEAAGGGDLRFGIVSLGQSFD</sequence>
<dbReference type="GO" id="GO:0016579">
    <property type="term" value="P:protein deubiquitination"/>
    <property type="evidence" value="ECO:0007669"/>
    <property type="project" value="TreeGrafter"/>
</dbReference>
<feature type="active site" description="Proton donor" evidence="7">
    <location>
        <position position="182"/>
    </location>
</feature>
<dbReference type="Proteomes" id="UP000664169">
    <property type="component" value="Unassembled WGS sequence"/>
</dbReference>
<evidence type="ECO:0000256" key="3">
    <source>
        <dbReference type="ARBA" id="ARBA00022670"/>
    </source>
</evidence>
<keyword evidence="11" id="KW-1185">Reference proteome</keyword>
<dbReference type="CDD" id="cd09616">
    <property type="entry name" value="Peptidase_C12_UCH_L1_L3"/>
    <property type="match status" value="1"/>
</dbReference>
<dbReference type="OrthoDB" id="427186at2759"/>
<dbReference type="InterPro" id="IPR001578">
    <property type="entry name" value="Peptidase_C12_UCH"/>
</dbReference>
<dbReference type="PANTHER" id="PTHR10589:SF17">
    <property type="entry name" value="UBIQUITIN CARBOXYL-TERMINAL HYDROLASE"/>
    <property type="match status" value="1"/>
</dbReference>
<evidence type="ECO:0000256" key="1">
    <source>
        <dbReference type="ARBA" id="ARBA00000707"/>
    </source>
</evidence>
<dbReference type="EC" id="3.4.19.12" evidence="8"/>
<feature type="site" description="Transition state stabilizer" evidence="7">
    <location>
        <position position="102"/>
    </location>
</feature>
<evidence type="ECO:0000313" key="10">
    <source>
        <dbReference type="EMBL" id="CAF9903649.1"/>
    </source>
</evidence>
<evidence type="ECO:0000256" key="5">
    <source>
        <dbReference type="ARBA" id="ARBA00022801"/>
    </source>
</evidence>
<evidence type="ECO:0000259" key="9">
    <source>
        <dbReference type="PROSITE" id="PS52048"/>
    </source>
</evidence>
<dbReference type="EMBL" id="CAJPDQ010000001">
    <property type="protein sequence ID" value="CAF9903649.1"/>
    <property type="molecule type" value="Genomic_DNA"/>
</dbReference>
<dbReference type="PROSITE" id="PS52048">
    <property type="entry name" value="UCH_DOMAIN"/>
    <property type="match status" value="1"/>
</dbReference>
<organism evidence="10 11">
    <name type="scientific">Gomphillus americanus</name>
    <dbReference type="NCBI Taxonomy" id="1940652"/>
    <lineage>
        <taxon>Eukaryota</taxon>
        <taxon>Fungi</taxon>
        <taxon>Dikarya</taxon>
        <taxon>Ascomycota</taxon>
        <taxon>Pezizomycotina</taxon>
        <taxon>Lecanoromycetes</taxon>
        <taxon>OSLEUM clade</taxon>
        <taxon>Ostropomycetidae</taxon>
        <taxon>Ostropales</taxon>
        <taxon>Graphidaceae</taxon>
        <taxon>Gomphilloideae</taxon>
        <taxon>Gomphillus</taxon>
    </lineage>
</organism>
<accession>A0A8H3EBW6</accession>
<gene>
    <name evidence="10" type="ORF">GOMPHAMPRED_000468</name>
</gene>
<keyword evidence="4 7" id="KW-0833">Ubl conjugation pathway</keyword>
<comment type="similarity">
    <text evidence="2 7 8">Belongs to the peptidase C12 family.</text>
</comment>
<keyword evidence="6 7" id="KW-0788">Thiol protease</keyword>
<keyword evidence="3 7" id="KW-0645">Protease</keyword>
<dbReference type="PANTHER" id="PTHR10589">
    <property type="entry name" value="UBIQUITIN CARBOXYL-TERMINAL HYDROLASE"/>
    <property type="match status" value="1"/>
</dbReference>
<comment type="caution">
    <text evidence="10">The sequence shown here is derived from an EMBL/GenBank/DDBJ whole genome shotgun (WGS) entry which is preliminary data.</text>
</comment>
<protein>
    <recommendedName>
        <fullName evidence="8">Ubiquitin carboxyl-terminal hydrolase</fullName>
        <ecNumber evidence="8">3.4.19.12</ecNumber>
    </recommendedName>
</protein>
<proteinExistence type="inferred from homology"/>
<dbReference type="PRINTS" id="PR00707">
    <property type="entry name" value="UBCTHYDRLASE"/>
</dbReference>
<evidence type="ECO:0000256" key="6">
    <source>
        <dbReference type="ARBA" id="ARBA00022807"/>
    </source>
</evidence>
<evidence type="ECO:0000256" key="7">
    <source>
        <dbReference type="PROSITE-ProRule" id="PRU01393"/>
    </source>
</evidence>
<dbReference type="GO" id="GO:0004843">
    <property type="term" value="F:cysteine-type deubiquitinase activity"/>
    <property type="evidence" value="ECO:0007669"/>
    <property type="project" value="UniProtKB-UniRule"/>
</dbReference>
<dbReference type="AlphaFoldDB" id="A0A8H3EBW6"/>
<dbReference type="InterPro" id="IPR038765">
    <property type="entry name" value="Papain-like_cys_pep_sf"/>
</dbReference>
<evidence type="ECO:0000256" key="2">
    <source>
        <dbReference type="ARBA" id="ARBA00009326"/>
    </source>
</evidence>
<feature type="active site" description="Nucleophile" evidence="7">
    <location>
        <position position="108"/>
    </location>
</feature>